<dbReference type="NCBIfam" id="TIGR01692">
    <property type="entry name" value="HIBADH"/>
    <property type="match status" value="1"/>
</dbReference>
<keyword evidence="16" id="KW-1133">Transmembrane helix</keyword>
<keyword evidence="16" id="KW-0472">Membrane</keyword>
<evidence type="ECO:0000313" key="19">
    <source>
        <dbReference type="Proteomes" id="UP000604825"/>
    </source>
</evidence>
<dbReference type="Pfam" id="PF14833">
    <property type="entry name" value="NAD_binding_11"/>
    <property type="match status" value="1"/>
</dbReference>
<feature type="compositionally biased region" description="Polar residues" evidence="15">
    <location>
        <begin position="457"/>
        <end position="474"/>
    </location>
</feature>
<dbReference type="FunFam" id="1.10.1040.10:FF:000006">
    <property type="entry name" value="3-hydroxyisobutyrate dehydrogenase"/>
    <property type="match status" value="1"/>
</dbReference>
<comment type="subcellular location">
    <subcellularLocation>
        <location evidence="1">Mitochondrion</location>
    </subcellularLocation>
</comment>
<evidence type="ECO:0000256" key="3">
    <source>
        <dbReference type="ARBA" id="ARBA00006013"/>
    </source>
</evidence>
<dbReference type="InterPro" id="IPR013083">
    <property type="entry name" value="Znf_RING/FYVE/PHD"/>
</dbReference>
<keyword evidence="9" id="KW-0809">Transit peptide</keyword>
<evidence type="ECO:0000313" key="18">
    <source>
        <dbReference type="EMBL" id="CAD6335867.1"/>
    </source>
</evidence>
<evidence type="ECO:0000256" key="1">
    <source>
        <dbReference type="ARBA" id="ARBA00004173"/>
    </source>
</evidence>
<evidence type="ECO:0000256" key="8">
    <source>
        <dbReference type="ARBA" id="ARBA00022833"/>
    </source>
</evidence>
<dbReference type="GO" id="GO:0008442">
    <property type="term" value="F:3-hydroxyisobutyrate dehydrogenase activity"/>
    <property type="evidence" value="ECO:0007669"/>
    <property type="project" value="UniProtKB-EC"/>
</dbReference>
<evidence type="ECO:0000256" key="15">
    <source>
        <dbReference type="SAM" id="MobiDB-lite"/>
    </source>
</evidence>
<feature type="domain" description="RING-CH-type" evidence="17">
    <location>
        <begin position="232"/>
        <end position="294"/>
    </location>
</feature>
<feature type="compositionally biased region" description="Polar residues" evidence="15">
    <location>
        <begin position="21"/>
        <end position="65"/>
    </location>
</feature>
<comment type="catalytic activity">
    <reaction evidence="13 14">
        <text>3-hydroxy-2-methylpropanoate + NAD(+) = 2-methyl-3-oxopropanoate + NADH + H(+)</text>
        <dbReference type="Rhea" id="RHEA:17681"/>
        <dbReference type="ChEBI" id="CHEBI:11805"/>
        <dbReference type="ChEBI" id="CHEBI:15378"/>
        <dbReference type="ChEBI" id="CHEBI:57540"/>
        <dbReference type="ChEBI" id="CHEBI:57700"/>
        <dbReference type="ChEBI" id="CHEBI:57945"/>
        <dbReference type="EC" id="1.1.1.31"/>
    </reaction>
</comment>
<comment type="caution">
    <text evidence="18">The sequence shown here is derived from an EMBL/GenBank/DDBJ whole genome shotgun (WGS) entry which is preliminary data.</text>
</comment>
<feature type="compositionally biased region" description="Polar residues" evidence="15">
    <location>
        <begin position="155"/>
        <end position="164"/>
    </location>
</feature>
<dbReference type="PANTHER" id="PTHR46158:SF2">
    <property type="entry name" value="OS02G0165000 PROTEIN"/>
    <property type="match status" value="1"/>
</dbReference>
<evidence type="ECO:0000256" key="7">
    <source>
        <dbReference type="ARBA" id="ARBA00022771"/>
    </source>
</evidence>
<dbReference type="InterPro" id="IPR011548">
    <property type="entry name" value="HIBADH"/>
</dbReference>
<dbReference type="AlphaFoldDB" id="A0A811S0N0"/>
<dbReference type="PROSITE" id="PS51292">
    <property type="entry name" value="ZF_RING_CH"/>
    <property type="match status" value="1"/>
</dbReference>
<evidence type="ECO:0000256" key="14">
    <source>
        <dbReference type="RuleBase" id="RU910714"/>
    </source>
</evidence>
<proteinExistence type="inferred from homology"/>
<keyword evidence="12" id="KW-0496">Mitochondrion</keyword>
<evidence type="ECO:0000256" key="11">
    <source>
        <dbReference type="ARBA" id="ARBA00023027"/>
    </source>
</evidence>
<keyword evidence="16" id="KW-0812">Transmembrane</keyword>
<dbReference type="SUPFAM" id="SSF51735">
    <property type="entry name" value="NAD(P)-binding Rossmann-fold domains"/>
    <property type="match status" value="1"/>
</dbReference>
<dbReference type="Pfam" id="PF12906">
    <property type="entry name" value="RINGv"/>
    <property type="match status" value="1"/>
</dbReference>
<organism evidence="18 19">
    <name type="scientific">Miscanthus lutarioriparius</name>
    <dbReference type="NCBI Taxonomy" id="422564"/>
    <lineage>
        <taxon>Eukaryota</taxon>
        <taxon>Viridiplantae</taxon>
        <taxon>Streptophyta</taxon>
        <taxon>Embryophyta</taxon>
        <taxon>Tracheophyta</taxon>
        <taxon>Spermatophyta</taxon>
        <taxon>Magnoliopsida</taxon>
        <taxon>Liliopsida</taxon>
        <taxon>Poales</taxon>
        <taxon>Poaceae</taxon>
        <taxon>PACMAD clade</taxon>
        <taxon>Panicoideae</taxon>
        <taxon>Andropogonodae</taxon>
        <taxon>Andropogoneae</taxon>
        <taxon>Saccharinae</taxon>
        <taxon>Miscanthus</taxon>
    </lineage>
</organism>
<evidence type="ECO:0000256" key="6">
    <source>
        <dbReference type="ARBA" id="ARBA00022723"/>
    </source>
</evidence>
<evidence type="ECO:0000256" key="2">
    <source>
        <dbReference type="ARBA" id="ARBA00005109"/>
    </source>
</evidence>
<dbReference type="PANTHER" id="PTHR46158">
    <property type="entry name" value="OS02G0165000 PROTEIN"/>
    <property type="match status" value="1"/>
</dbReference>
<dbReference type="UniPathway" id="UPA00362"/>
<dbReference type="GO" id="GO:0050661">
    <property type="term" value="F:NADP binding"/>
    <property type="evidence" value="ECO:0007669"/>
    <property type="project" value="InterPro"/>
</dbReference>
<dbReference type="OrthoDB" id="435038at2759"/>
<comment type="pathway">
    <text evidence="2 14">Amino-acid degradation; L-valine degradation.</text>
</comment>
<dbReference type="CDD" id="cd16495">
    <property type="entry name" value="RING_CH-C4HC3_MARCH"/>
    <property type="match status" value="1"/>
</dbReference>
<dbReference type="InterPro" id="IPR013328">
    <property type="entry name" value="6PGD_dom2"/>
</dbReference>
<feature type="transmembrane region" description="Helical" evidence="16">
    <location>
        <begin position="328"/>
        <end position="348"/>
    </location>
</feature>
<dbReference type="SUPFAM" id="SSF57850">
    <property type="entry name" value="RING/U-box"/>
    <property type="match status" value="1"/>
</dbReference>
<keyword evidence="5 14" id="KW-0101">Branched-chain amino acid catabolism</keyword>
<feature type="transmembrane region" description="Helical" evidence="16">
    <location>
        <begin position="382"/>
        <end position="405"/>
    </location>
</feature>
<evidence type="ECO:0000259" key="17">
    <source>
        <dbReference type="PROSITE" id="PS51292"/>
    </source>
</evidence>
<accession>A0A811S0N0</accession>
<dbReference type="InterPro" id="IPR006115">
    <property type="entry name" value="6PGDH_NADP-bd"/>
</dbReference>
<evidence type="ECO:0000256" key="16">
    <source>
        <dbReference type="SAM" id="Phobius"/>
    </source>
</evidence>
<protein>
    <recommendedName>
        <fullName evidence="4 14">3-hydroxyisobutyrate dehydrogenase</fullName>
        <shortName evidence="14">HIBADH</shortName>
        <ecNumber evidence="4 14">1.1.1.31</ecNumber>
    </recommendedName>
</protein>
<dbReference type="GO" id="GO:0051287">
    <property type="term" value="F:NAD binding"/>
    <property type="evidence" value="ECO:0007669"/>
    <property type="project" value="InterPro"/>
</dbReference>
<dbReference type="Gene3D" id="3.40.50.720">
    <property type="entry name" value="NAD(P)-binding Rossmann-like Domain"/>
    <property type="match status" value="1"/>
</dbReference>
<evidence type="ECO:0000256" key="13">
    <source>
        <dbReference type="ARBA" id="ARBA00049197"/>
    </source>
</evidence>
<keyword evidence="11 14" id="KW-0520">NAD</keyword>
<dbReference type="GO" id="GO:0005739">
    <property type="term" value="C:mitochondrion"/>
    <property type="evidence" value="ECO:0007669"/>
    <property type="project" value="UniProtKB-SubCell"/>
</dbReference>
<feature type="transmembrane region" description="Helical" evidence="16">
    <location>
        <begin position="354"/>
        <end position="375"/>
    </location>
</feature>
<keyword evidence="7" id="KW-0863">Zinc-finger</keyword>
<comment type="similarity">
    <text evidence="3">Belongs to the HIBADH-related family. 3-hydroxyisobutyrate dehydrogenase subfamily.</text>
</comment>
<dbReference type="FunFam" id="3.40.50.720:FF:000119">
    <property type="entry name" value="3-hydroxyisobutyrate dehydrogenase"/>
    <property type="match status" value="1"/>
</dbReference>
<dbReference type="GO" id="GO:0006574">
    <property type="term" value="P:L-valine catabolic process"/>
    <property type="evidence" value="ECO:0007669"/>
    <property type="project" value="UniProtKB-UniPathway"/>
</dbReference>
<keyword evidence="19" id="KW-1185">Reference proteome</keyword>
<dbReference type="InterPro" id="IPR008927">
    <property type="entry name" value="6-PGluconate_DH-like_C_sf"/>
</dbReference>
<evidence type="ECO:0000256" key="9">
    <source>
        <dbReference type="ARBA" id="ARBA00022946"/>
    </source>
</evidence>
<dbReference type="EMBL" id="CAJGYO010000018">
    <property type="protein sequence ID" value="CAD6335867.1"/>
    <property type="molecule type" value="Genomic_DNA"/>
</dbReference>
<feature type="region of interest" description="Disordered" evidence="15">
    <location>
        <begin position="448"/>
        <end position="474"/>
    </location>
</feature>
<name>A0A811S0N0_9POAL</name>
<dbReference type="Gene3D" id="3.30.40.10">
    <property type="entry name" value="Zinc/RING finger domain, C3HC4 (zinc finger)"/>
    <property type="match status" value="1"/>
</dbReference>
<keyword evidence="10 14" id="KW-0560">Oxidoreductase</keyword>
<feature type="region of interest" description="Disordered" evidence="15">
    <location>
        <begin position="1"/>
        <end position="99"/>
    </location>
</feature>
<dbReference type="InterPro" id="IPR036291">
    <property type="entry name" value="NAD(P)-bd_dom_sf"/>
</dbReference>
<sequence length="877" mass="94416">MENAEGPSPDSGDHAAPVQDGNAQTTPGHNSRRPNLSLQIPSRTLDTSVPTSTRVTISPSPSSTRVGLPPRPNSTRTKSSIKNINPQNSFRARSSAQEGDRVVLLNPGTSSEGQQDNPTTARSFSFRKVISSLSAKRTHSLPVTPVGTTDKAASPANQLDTLPTTSNEGVEAKIRRSLSVPGNRKNRSLRRADSIGVIRVIPTTPRPVPVDATTSNNVIEETIDVPEDGGEDIPEEEAVCRICFVELNEGGETLKMECSCKGELALAHQDCAVKWFSIKGNKICDVCKQEVQNLPVTLLRIPTQTANRRVANAAQQRAAQQYRFWQDIPILVMVSMLAYFCFLEQLLVTNLQSHALAISLPFSCVLGLLSSMIASTMVSKSYLWAYASFQFAIVILLAHIFYNVLRVNPVLAVLLSSFTGFGIAISTNSLLVEYLRWRARRNHRVAQQAANAAQHQESGNDGANDNDGSQQGHDPNSGNNAIMKCYGCEQLSVHNQIHFPTPFSASVNCGCGFLSCAAQAESYPYPPPVAALRKAMVGFGWRVGSKLQRWGWSCLRGFSSAAFPSQLENVGFIGLGNMGSHMARNLITAGYKVTVHDINENSMKKFSDDGIPTKQSPLEVSESSDVIITMLPSSSHVLDVYNGPNGLLFGGERLGPWLYIDSSTVDPQTSRKISTAISRCHLKEKKGYAESPMILDAPVSGGVPAAEAGKLTFMVGGLEEAYLAAKPLLLAMGKKAIYCGGAGNGSAAKICNNMAMAISLLGVSEALALGQNLGIKATTLTDIFNCSSARCWSSDTYNPVPGVMEGVPSSRNYSGGFTSKLMAKDLDLAMASASGVGFKCPMGSEALEIYRKLCEDGCELKDFSCTFRHYYAGKDEE</sequence>
<dbReference type="InterPro" id="IPR029154">
    <property type="entry name" value="HIBADH-like_NADP-bd"/>
</dbReference>
<dbReference type="Pfam" id="PF03446">
    <property type="entry name" value="NAD_binding_2"/>
    <property type="match status" value="1"/>
</dbReference>
<dbReference type="InterPro" id="IPR002204">
    <property type="entry name" value="3-OH-isobutyrate_DH-rel_CS"/>
</dbReference>
<evidence type="ECO:0000256" key="10">
    <source>
        <dbReference type="ARBA" id="ARBA00023002"/>
    </source>
</evidence>
<reference evidence="18" key="1">
    <citation type="submission" date="2020-10" db="EMBL/GenBank/DDBJ databases">
        <authorList>
            <person name="Han B."/>
            <person name="Lu T."/>
            <person name="Zhao Q."/>
            <person name="Huang X."/>
            <person name="Zhao Y."/>
        </authorList>
    </citation>
    <scope>NUCLEOTIDE SEQUENCE</scope>
</reference>
<feature type="region of interest" description="Disordered" evidence="15">
    <location>
        <begin position="140"/>
        <end position="164"/>
    </location>
</feature>
<feature type="transmembrane region" description="Helical" evidence="16">
    <location>
        <begin position="411"/>
        <end position="435"/>
    </location>
</feature>
<feature type="compositionally biased region" description="Polar residues" evidence="15">
    <location>
        <begin position="73"/>
        <end position="97"/>
    </location>
</feature>
<dbReference type="Proteomes" id="UP000604825">
    <property type="component" value="Unassembled WGS sequence"/>
</dbReference>
<dbReference type="GO" id="GO:0008270">
    <property type="term" value="F:zinc ion binding"/>
    <property type="evidence" value="ECO:0007669"/>
    <property type="project" value="UniProtKB-KW"/>
</dbReference>
<dbReference type="Gene3D" id="1.10.1040.10">
    <property type="entry name" value="N-(1-d-carboxylethyl)-l-norvaline Dehydrogenase, domain 2"/>
    <property type="match status" value="1"/>
</dbReference>
<evidence type="ECO:0000256" key="4">
    <source>
        <dbReference type="ARBA" id="ARBA00012991"/>
    </source>
</evidence>
<dbReference type="EC" id="1.1.1.31" evidence="4 14"/>
<evidence type="ECO:0000256" key="12">
    <source>
        <dbReference type="ARBA" id="ARBA00023128"/>
    </source>
</evidence>
<dbReference type="SMART" id="SM00744">
    <property type="entry name" value="RINGv"/>
    <property type="match status" value="1"/>
</dbReference>
<keyword evidence="6" id="KW-0479">Metal-binding</keyword>
<dbReference type="PROSITE" id="PS00895">
    <property type="entry name" value="3_HYDROXYISOBUT_DH"/>
    <property type="match status" value="1"/>
</dbReference>
<gene>
    <name evidence="18" type="ORF">NCGR_LOCUS59965</name>
</gene>
<dbReference type="SUPFAM" id="SSF48179">
    <property type="entry name" value="6-phosphogluconate dehydrogenase C-terminal domain-like"/>
    <property type="match status" value="1"/>
</dbReference>
<evidence type="ECO:0000256" key="5">
    <source>
        <dbReference type="ARBA" id="ARBA00022456"/>
    </source>
</evidence>
<dbReference type="InterPro" id="IPR011016">
    <property type="entry name" value="Znf_RING-CH"/>
</dbReference>
<keyword evidence="8" id="KW-0862">Zinc</keyword>